<feature type="transmembrane region" description="Helical" evidence="1">
    <location>
        <begin position="63"/>
        <end position="82"/>
    </location>
</feature>
<dbReference type="EMBL" id="JBHTAC010000003">
    <property type="protein sequence ID" value="MFC7241699.1"/>
    <property type="molecule type" value="Genomic_DNA"/>
</dbReference>
<organism evidence="2 3">
    <name type="scientific">Catellatospora aurea</name>
    <dbReference type="NCBI Taxonomy" id="1337874"/>
    <lineage>
        <taxon>Bacteria</taxon>
        <taxon>Bacillati</taxon>
        <taxon>Actinomycetota</taxon>
        <taxon>Actinomycetes</taxon>
        <taxon>Micromonosporales</taxon>
        <taxon>Micromonosporaceae</taxon>
        <taxon>Catellatospora</taxon>
    </lineage>
</organism>
<accession>A0ABW2GTQ7</accession>
<evidence type="ECO:0008006" key="4">
    <source>
        <dbReference type="Google" id="ProtNLM"/>
    </source>
</evidence>
<dbReference type="Proteomes" id="UP001596392">
    <property type="component" value="Unassembled WGS sequence"/>
</dbReference>
<dbReference type="RefSeq" id="WP_376805151.1">
    <property type="nucleotide sequence ID" value="NZ_JBHTAC010000003.1"/>
</dbReference>
<comment type="caution">
    <text evidence="2">The sequence shown here is derived from an EMBL/GenBank/DDBJ whole genome shotgun (WGS) entry which is preliminary data.</text>
</comment>
<evidence type="ECO:0000313" key="3">
    <source>
        <dbReference type="Proteomes" id="UP001596392"/>
    </source>
</evidence>
<evidence type="ECO:0000256" key="1">
    <source>
        <dbReference type="SAM" id="Phobius"/>
    </source>
</evidence>
<name>A0ABW2GTQ7_9ACTN</name>
<gene>
    <name evidence="2" type="ORF">ACFQO7_04310</name>
</gene>
<reference evidence="3" key="1">
    <citation type="journal article" date="2019" name="Int. J. Syst. Evol. Microbiol.">
        <title>The Global Catalogue of Microorganisms (GCM) 10K type strain sequencing project: providing services to taxonomists for standard genome sequencing and annotation.</title>
        <authorList>
            <consortium name="The Broad Institute Genomics Platform"/>
            <consortium name="The Broad Institute Genome Sequencing Center for Infectious Disease"/>
            <person name="Wu L."/>
            <person name="Ma J."/>
        </authorList>
    </citation>
    <scope>NUCLEOTIDE SEQUENCE [LARGE SCALE GENOMIC DNA]</scope>
    <source>
        <strain evidence="3">CGMCC 1.9106</strain>
    </source>
</reference>
<evidence type="ECO:0000313" key="2">
    <source>
        <dbReference type="EMBL" id="MFC7241699.1"/>
    </source>
</evidence>
<keyword evidence="1" id="KW-0472">Membrane</keyword>
<proteinExistence type="predicted"/>
<keyword evidence="3" id="KW-1185">Reference proteome</keyword>
<keyword evidence="1" id="KW-1133">Transmembrane helix</keyword>
<keyword evidence="1" id="KW-0812">Transmembrane</keyword>
<protein>
    <recommendedName>
        <fullName evidence="4">SAF domain-containing protein</fullName>
    </recommendedName>
</protein>
<sequence length="254" mass="26755">MKHPPLDPSEWAELAELLPDPGHRELPPGRHELHRDRLLAAIATPERAAAPVRRTPRWSLLRPALAMAALVAVAGAVAVVVANRDSAPPVAIPTPGVSTPVAEPTGGPVTAKVRAYGTVSQLTATADLVVRGDVLRVDGTGHDRKAVVGIAEVLHRTPQVSPATEITLAAPELAGMSRLEPGQQVVLYLAATPEGAEYGVLSGDFGIFDVTGDTVTARSLTMSVSGLREEDATARDRRFTATLAELRELAREHG</sequence>